<gene>
    <name evidence="2" type="ORF">ATO3_21605</name>
</gene>
<dbReference type="OrthoDB" id="9788260at2"/>
<dbReference type="Proteomes" id="UP000215377">
    <property type="component" value="Unassembled WGS sequence"/>
</dbReference>
<reference evidence="2 3" key="1">
    <citation type="submission" date="2013-04" db="EMBL/GenBank/DDBJ databases">
        <title>Oceanicola sp. 22II1-22F33 Genome Sequencing.</title>
        <authorList>
            <person name="Lai Q."/>
            <person name="Li G."/>
            <person name="Shao Z."/>
        </authorList>
    </citation>
    <scope>NUCLEOTIDE SEQUENCE [LARGE SCALE GENOMIC DNA]</scope>
    <source>
        <strain evidence="2 3">22II1-22F33</strain>
    </source>
</reference>
<dbReference type="GO" id="GO:0016787">
    <property type="term" value="F:hydrolase activity"/>
    <property type="evidence" value="ECO:0007669"/>
    <property type="project" value="UniProtKB-KW"/>
</dbReference>
<dbReference type="PANTHER" id="PTHR11614">
    <property type="entry name" value="PHOSPHOLIPASE-RELATED"/>
    <property type="match status" value="1"/>
</dbReference>
<dbReference type="Pfam" id="PF12146">
    <property type="entry name" value="Hydrolase_4"/>
    <property type="match status" value="1"/>
</dbReference>
<protein>
    <submittedName>
        <fullName evidence="2">Hydrolase</fullName>
    </submittedName>
</protein>
<feature type="domain" description="Serine aminopeptidase S33" evidence="1">
    <location>
        <begin position="41"/>
        <end position="293"/>
    </location>
</feature>
<dbReference type="RefSeq" id="WP_088651996.1">
    <property type="nucleotide sequence ID" value="NZ_AQQR01000014.1"/>
</dbReference>
<accession>A0A225ND92</accession>
<name>A0A225ND92_9RHOB</name>
<evidence type="ECO:0000259" key="1">
    <source>
        <dbReference type="Pfam" id="PF12146"/>
    </source>
</evidence>
<dbReference type="AlphaFoldDB" id="A0A225ND92"/>
<dbReference type="Gene3D" id="3.40.50.1820">
    <property type="entry name" value="alpha/beta hydrolase"/>
    <property type="match status" value="1"/>
</dbReference>
<dbReference type="PRINTS" id="PR00111">
    <property type="entry name" value="ABHYDROLASE"/>
</dbReference>
<dbReference type="InterPro" id="IPR022742">
    <property type="entry name" value="Hydrolase_4"/>
</dbReference>
<evidence type="ECO:0000313" key="2">
    <source>
        <dbReference type="EMBL" id="OWU69866.1"/>
    </source>
</evidence>
<sequence length="322" mass="34980">MDLQAAPLFEDIAPGPESGAAWWLRASDGVRLRVATWPLDDARGTVLLFPGRTEYVEKYGLAAADFAARGYATLAVDWRGQGLADRLVPDPRVGHVEAFSDYQRDAEAALVLAAELDLPRPWHLLGHSMGGAIGLAAVMEGLPVASCSFTGPMWGISLAPVIRQIGWTLANVAPRVGFGHRLPPSTSYENYVTRHPFENNVLTTDPGMYDMMRAQIAAHPDLALGGPTLTWLREALKVTAMMAPRGSPDLPCLTILGGLERIIDVDRVHHRMAAWPRGELVVIPGAEHEVMMEGPEIRKQIFDRLVAHYDAAAVQETAAQSA</sequence>
<proteinExistence type="predicted"/>
<keyword evidence="2" id="KW-0378">Hydrolase</keyword>
<keyword evidence="3" id="KW-1185">Reference proteome</keyword>
<dbReference type="InterPro" id="IPR000073">
    <property type="entry name" value="AB_hydrolase_1"/>
</dbReference>
<evidence type="ECO:0000313" key="3">
    <source>
        <dbReference type="Proteomes" id="UP000215377"/>
    </source>
</evidence>
<dbReference type="InterPro" id="IPR051044">
    <property type="entry name" value="MAG_DAG_Lipase"/>
</dbReference>
<organism evidence="2 3">
    <name type="scientific">Marinibacterium profundimaris</name>
    <dbReference type="NCBI Taxonomy" id="1679460"/>
    <lineage>
        <taxon>Bacteria</taxon>
        <taxon>Pseudomonadati</taxon>
        <taxon>Pseudomonadota</taxon>
        <taxon>Alphaproteobacteria</taxon>
        <taxon>Rhodobacterales</taxon>
        <taxon>Paracoccaceae</taxon>
        <taxon>Marinibacterium</taxon>
    </lineage>
</organism>
<dbReference type="SUPFAM" id="SSF53474">
    <property type="entry name" value="alpha/beta-Hydrolases"/>
    <property type="match status" value="1"/>
</dbReference>
<comment type="caution">
    <text evidence="2">The sequence shown here is derived from an EMBL/GenBank/DDBJ whole genome shotgun (WGS) entry which is preliminary data.</text>
</comment>
<dbReference type="EMBL" id="AQQR01000014">
    <property type="protein sequence ID" value="OWU69866.1"/>
    <property type="molecule type" value="Genomic_DNA"/>
</dbReference>
<dbReference type="InterPro" id="IPR029058">
    <property type="entry name" value="AB_hydrolase_fold"/>
</dbReference>